<proteinExistence type="predicted"/>
<accession>T1J872</accession>
<evidence type="ECO:0008006" key="7">
    <source>
        <dbReference type="Google" id="ProtNLM"/>
    </source>
</evidence>
<keyword evidence="2" id="KW-0677">Repeat</keyword>
<dbReference type="AlphaFoldDB" id="T1J872"/>
<dbReference type="InterPro" id="IPR020472">
    <property type="entry name" value="WD40_PAC1"/>
</dbReference>
<sequence>MFVAYNDAVTRLCRCCVAVCIKTENNRGRTWKIKKRGLNENLMTNSISGMPAKINIEATRNETMAKMRNPGLSLTPMTALTLSSQKDLESQGEMRPTNLREISIEHGAKNIFELRFDERIATAVYDKYNQKYVVVDTAGIMHCVDSRSNITCTHSLHRPIGNLVYNHLSKKFIGWSKGEPLLLVIDETLTEIAEVTNNTPVVAVATSFFREEIVTADTKGVLTKMNLRFGDGIGKGSNLIPNQTIELSGPSRDGCQLLILRINCLTLDKGGPQFDVCLVAYSNTVAEVGWDEKCIIQKKQVHTTEVTTVFYNEVRNQIVTGAKDGSIKIWTSDWKLVSLLSGHVRNVVQIESCPMTPILIMSASLDRTVRIWNVDAGLEVSRINIKGGAKGLVVHRFDRQFFVFGERTVSLWKLEHLLILLTVLSSPVETLSVAVHPLLPSRLVAGCSNNSFNVLNISTGVTLNSSKLEGKTEPHLATSVSVVEDILLALLPGDRGIVRLSLEENSPVIPDIWTHFPVPVTCVTMYEHLIDLQALRRTMPEFNRSIHFRGHLFKHSEVTATTTRVRRKSTNLVLLFTGHADGRLRHICIEDGTILANETVRLWQVFPYSDVVLMPVKNISLPGTPVLFTMLPHRMCVAFATKRIMVYNLSNPIPLTHCPEDDHTDEICDLTSLESQQVFASASKDKTVRLWTTGNRLIRLLKLDEVPSRIVFCSPKGDVILAMWKHIFKLPHEKFLPPSMFATRSQRFPSTRGTPIETINEDRCYYYISEDDQISTVSVEKPTADRSRVERDKSKVELLRPPSSMTLKSNRKSIDLMIDFSSKKFFPSTGRMCTDNPGYDVHKFRLGFIPNSVLLKILWPEDEAWQAWRTWSNLSLDKTTENTKTPALEIMDKSSSTETKGYQTCVLVRKGDFRHKEDLCRLDVIFAKMVSRGLKDKSSDISWLTAEEQRVLNAEAGDYWKILTVINCHGKHAKRLCEKSTKIIYLNKSKSRESRGRPKSAASTGHKRRVAHKFCAPQLKKKRAQRLKRQRSTSPRIKEMQITEQQNAAAILTGLCDIDTKSAGSTSSDASSMSSQESRDRKTYYPTMPLISLTIGEVIETMVKCAEEMQKHQYSKDYTAKLLRGIGVVEADVLVEEIQSWIKEAKQLRVINTLSQFYTKAVSWLKM</sequence>
<dbReference type="eggNOG" id="ENOG502QSKH">
    <property type="taxonomic scope" value="Eukaryota"/>
</dbReference>
<dbReference type="InterPro" id="IPR019775">
    <property type="entry name" value="WD40_repeat_CS"/>
</dbReference>
<dbReference type="Gene3D" id="2.130.10.10">
    <property type="entry name" value="YVTN repeat-like/Quinoprotein amine dehydrogenase"/>
    <property type="match status" value="2"/>
</dbReference>
<reference evidence="5" key="2">
    <citation type="submission" date="2015-02" db="UniProtKB">
        <authorList>
            <consortium name="EnsemblMetazoa"/>
        </authorList>
    </citation>
    <scope>IDENTIFICATION</scope>
</reference>
<dbReference type="PhylomeDB" id="T1J872"/>
<evidence type="ECO:0000256" key="3">
    <source>
        <dbReference type="PROSITE-ProRule" id="PRU00221"/>
    </source>
</evidence>
<feature type="compositionally biased region" description="Low complexity" evidence="4">
    <location>
        <begin position="1062"/>
        <end position="1076"/>
    </location>
</feature>
<evidence type="ECO:0000313" key="6">
    <source>
        <dbReference type="Proteomes" id="UP000014500"/>
    </source>
</evidence>
<dbReference type="PANTHER" id="PTHR45532:SF1">
    <property type="entry name" value="WD REPEAT-CONTAINING PROTEIN 97"/>
    <property type="match status" value="1"/>
</dbReference>
<feature type="repeat" description="WD" evidence="3">
    <location>
        <begin position="299"/>
        <end position="330"/>
    </location>
</feature>
<name>T1J872_STRMM</name>
<keyword evidence="6" id="KW-1185">Reference proteome</keyword>
<organism evidence="5 6">
    <name type="scientific">Strigamia maritima</name>
    <name type="common">European centipede</name>
    <name type="synonym">Geophilus maritimus</name>
    <dbReference type="NCBI Taxonomy" id="126957"/>
    <lineage>
        <taxon>Eukaryota</taxon>
        <taxon>Metazoa</taxon>
        <taxon>Ecdysozoa</taxon>
        <taxon>Arthropoda</taxon>
        <taxon>Myriapoda</taxon>
        <taxon>Chilopoda</taxon>
        <taxon>Pleurostigmophora</taxon>
        <taxon>Geophilomorpha</taxon>
        <taxon>Linotaeniidae</taxon>
        <taxon>Strigamia</taxon>
    </lineage>
</organism>
<evidence type="ECO:0000256" key="4">
    <source>
        <dbReference type="SAM" id="MobiDB-lite"/>
    </source>
</evidence>
<dbReference type="EMBL" id="JH431948">
    <property type="status" value="NOT_ANNOTATED_CDS"/>
    <property type="molecule type" value="Genomic_DNA"/>
</dbReference>
<dbReference type="SUPFAM" id="SSF50978">
    <property type="entry name" value="WD40 repeat-like"/>
    <property type="match status" value="2"/>
</dbReference>
<dbReference type="SMART" id="SM00320">
    <property type="entry name" value="WD40"/>
    <property type="match status" value="4"/>
</dbReference>
<dbReference type="SUPFAM" id="SSF69322">
    <property type="entry name" value="Tricorn protease domain 2"/>
    <property type="match status" value="1"/>
</dbReference>
<reference evidence="6" key="1">
    <citation type="submission" date="2011-05" db="EMBL/GenBank/DDBJ databases">
        <authorList>
            <person name="Richards S.R."/>
            <person name="Qu J."/>
            <person name="Jiang H."/>
            <person name="Jhangiani S.N."/>
            <person name="Agravi P."/>
            <person name="Goodspeed R."/>
            <person name="Gross S."/>
            <person name="Mandapat C."/>
            <person name="Jackson L."/>
            <person name="Mathew T."/>
            <person name="Pu L."/>
            <person name="Thornton R."/>
            <person name="Saada N."/>
            <person name="Wilczek-Boney K.B."/>
            <person name="Lee S."/>
            <person name="Kovar C."/>
            <person name="Wu Y."/>
            <person name="Scherer S.E."/>
            <person name="Worley K.C."/>
            <person name="Muzny D.M."/>
            <person name="Gibbs R."/>
        </authorList>
    </citation>
    <scope>NUCLEOTIDE SEQUENCE</scope>
    <source>
        <strain evidence="6">Brora</strain>
    </source>
</reference>
<feature type="region of interest" description="Disordered" evidence="4">
    <location>
        <begin position="988"/>
        <end position="1008"/>
    </location>
</feature>
<protein>
    <recommendedName>
        <fullName evidence="7">WD repeat-containing protein 55 homolog</fullName>
    </recommendedName>
</protein>
<dbReference type="PROSITE" id="PS50294">
    <property type="entry name" value="WD_REPEATS_REGION"/>
    <property type="match status" value="1"/>
</dbReference>
<evidence type="ECO:0000313" key="5">
    <source>
        <dbReference type="EnsemblMetazoa" id="SMAR009896-PA"/>
    </source>
</evidence>
<dbReference type="InterPro" id="IPR015943">
    <property type="entry name" value="WD40/YVTN_repeat-like_dom_sf"/>
</dbReference>
<feature type="region of interest" description="Disordered" evidence="4">
    <location>
        <begin position="1062"/>
        <end position="1081"/>
    </location>
</feature>
<evidence type="ECO:0000256" key="2">
    <source>
        <dbReference type="ARBA" id="ARBA00022737"/>
    </source>
</evidence>
<dbReference type="HOGENOM" id="CLU_274565_0_0_1"/>
<dbReference type="EnsemblMetazoa" id="SMAR009896-RA">
    <property type="protein sequence ID" value="SMAR009896-PA"/>
    <property type="gene ID" value="SMAR009896"/>
</dbReference>
<dbReference type="PANTHER" id="PTHR45532">
    <property type="entry name" value="WD REPEAT-CONTAINING PROTEIN 97"/>
    <property type="match status" value="1"/>
</dbReference>
<dbReference type="STRING" id="126957.T1J872"/>
<evidence type="ECO:0000256" key="1">
    <source>
        <dbReference type="ARBA" id="ARBA00022574"/>
    </source>
</evidence>
<feature type="repeat" description="WD" evidence="3">
    <location>
        <begin position="660"/>
        <end position="691"/>
    </location>
</feature>
<dbReference type="InterPro" id="IPR036322">
    <property type="entry name" value="WD40_repeat_dom_sf"/>
</dbReference>
<keyword evidence="1 3" id="KW-0853">WD repeat</keyword>
<dbReference type="Proteomes" id="UP000014500">
    <property type="component" value="Unassembled WGS sequence"/>
</dbReference>
<dbReference type="InterPro" id="IPR001680">
    <property type="entry name" value="WD40_rpt"/>
</dbReference>
<dbReference type="PRINTS" id="PR00320">
    <property type="entry name" value="GPROTEINBRPT"/>
</dbReference>
<feature type="repeat" description="WD" evidence="3">
    <location>
        <begin position="340"/>
        <end position="382"/>
    </location>
</feature>
<dbReference type="PROSITE" id="PS00678">
    <property type="entry name" value="WD_REPEATS_1"/>
    <property type="match status" value="1"/>
</dbReference>
<dbReference type="Pfam" id="PF00400">
    <property type="entry name" value="WD40"/>
    <property type="match status" value="3"/>
</dbReference>
<dbReference type="PROSITE" id="PS50082">
    <property type="entry name" value="WD_REPEATS_2"/>
    <property type="match status" value="3"/>
</dbReference>